<dbReference type="Gene3D" id="1.20.1050.90">
    <property type="entry name" value="RecF/RecN/SMC, N-terminal domain"/>
    <property type="match status" value="1"/>
</dbReference>
<evidence type="ECO:0000313" key="13">
    <source>
        <dbReference type="Proteomes" id="UP000753961"/>
    </source>
</evidence>
<dbReference type="PANTHER" id="PTHR32182">
    <property type="entry name" value="DNA REPLICATION AND REPAIR PROTEIN RECF"/>
    <property type="match status" value="1"/>
</dbReference>
<dbReference type="GO" id="GO:0006302">
    <property type="term" value="P:double-strand break repair"/>
    <property type="evidence" value="ECO:0007669"/>
    <property type="project" value="TreeGrafter"/>
</dbReference>
<dbReference type="GO" id="GO:0006260">
    <property type="term" value="P:DNA replication"/>
    <property type="evidence" value="ECO:0007669"/>
    <property type="project" value="UniProtKB-UniRule"/>
</dbReference>
<keyword evidence="13" id="KW-1185">Reference proteome</keyword>
<dbReference type="AlphaFoldDB" id="A0A953L6B8"/>
<evidence type="ECO:0000256" key="6">
    <source>
        <dbReference type="ARBA" id="ARBA00022741"/>
    </source>
</evidence>
<dbReference type="Proteomes" id="UP000753961">
    <property type="component" value="Unassembled WGS sequence"/>
</dbReference>
<dbReference type="InterPro" id="IPR027417">
    <property type="entry name" value="P-loop_NTPase"/>
</dbReference>
<evidence type="ECO:0000259" key="11">
    <source>
        <dbReference type="Pfam" id="PF02463"/>
    </source>
</evidence>
<keyword evidence="9 10" id="KW-0742">SOS response</keyword>
<dbReference type="GO" id="GO:0005524">
    <property type="term" value="F:ATP binding"/>
    <property type="evidence" value="ECO:0007669"/>
    <property type="project" value="UniProtKB-UniRule"/>
</dbReference>
<evidence type="ECO:0000256" key="9">
    <source>
        <dbReference type="HAMAP-Rule" id="MF_00365"/>
    </source>
</evidence>
<comment type="similarity">
    <text evidence="2 9 10">Belongs to the RecF family.</text>
</comment>
<dbReference type="InterPro" id="IPR003395">
    <property type="entry name" value="RecF/RecN/SMC_N"/>
</dbReference>
<dbReference type="Gene3D" id="3.40.50.300">
    <property type="entry name" value="P-loop containing nucleotide triphosphate hydrolases"/>
    <property type="match status" value="1"/>
</dbReference>
<dbReference type="HAMAP" id="MF_00365">
    <property type="entry name" value="RecF"/>
    <property type="match status" value="1"/>
</dbReference>
<evidence type="ECO:0000256" key="5">
    <source>
        <dbReference type="ARBA" id="ARBA00022705"/>
    </source>
</evidence>
<keyword evidence="5 9" id="KW-0235">DNA replication</keyword>
<dbReference type="PANTHER" id="PTHR32182:SF0">
    <property type="entry name" value="DNA REPLICATION AND REPAIR PROTEIN RECF"/>
    <property type="match status" value="1"/>
</dbReference>
<feature type="domain" description="RecF/RecN/SMC N-terminal" evidence="11">
    <location>
        <begin position="3"/>
        <end position="48"/>
    </location>
</feature>
<dbReference type="GO" id="GO:0005737">
    <property type="term" value="C:cytoplasm"/>
    <property type="evidence" value="ECO:0007669"/>
    <property type="project" value="UniProtKB-SubCell"/>
</dbReference>
<evidence type="ECO:0000256" key="8">
    <source>
        <dbReference type="ARBA" id="ARBA00023125"/>
    </source>
</evidence>
<keyword evidence="8 9" id="KW-0238">DNA-binding</keyword>
<evidence type="ECO:0000256" key="10">
    <source>
        <dbReference type="RuleBase" id="RU000578"/>
    </source>
</evidence>
<dbReference type="InterPro" id="IPR042174">
    <property type="entry name" value="RecF_2"/>
</dbReference>
<accession>A0A953L6B8</accession>
<reference evidence="12" key="1">
    <citation type="submission" date="2021-06" db="EMBL/GenBank/DDBJ databases">
        <title>44 bacteria genomes isolated from Dapeng, Shenzhen.</title>
        <authorList>
            <person name="Zheng W."/>
            <person name="Yu S."/>
            <person name="Huang Y."/>
        </authorList>
    </citation>
    <scope>NUCLEOTIDE SEQUENCE</scope>
    <source>
        <strain evidence="12">DP5N28-2</strain>
    </source>
</reference>
<dbReference type="GO" id="GO:0003697">
    <property type="term" value="F:single-stranded DNA binding"/>
    <property type="evidence" value="ECO:0007669"/>
    <property type="project" value="UniProtKB-UniRule"/>
</dbReference>
<evidence type="ECO:0000313" key="12">
    <source>
        <dbReference type="EMBL" id="MBY5957492.1"/>
    </source>
</evidence>
<feature type="binding site" evidence="9">
    <location>
        <begin position="30"/>
        <end position="37"/>
    </location>
    <ligand>
        <name>ATP</name>
        <dbReference type="ChEBI" id="CHEBI:30616"/>
    </ligand>
</feature>
<evidence type="ECO:0000256" key="2">
    <source>
        <dbReference type="ARBA" id="ARBA00008016"/>
    </source>
</evidence>
<dbReference type="EMBL" id="JAHVHU010000005">
    <property type="protein sequence ID" value="MBY5957492.1"/>
    <property type="molecule type" value="Genomic_DNA"/>
</dbReference>
<evidence type="ECO:0000256" key="3">
    <source>
        <dbReference type="ARBA" id="ARBA00020170"/>
    </source>
</evidence>
<keyword evidence="4 9" id="KW-0963">Cytoplasm</keyword>
<dbReference type="NCBIfam" id="TIGR00611">
    <property type="entry name" value="recf"/>
    <property type="match status" value="1"/>
</dbReference>
<evidence type="ECO:0000256" key="1">
    <source>
        <dbReference type="ARBA" id="ARBA00004496"/>
    </source>
</evidence>
<dbReference type="InterPro" id="IPR001238">
    <property type="entry name" value="DNA-binding_RecF"/>
</dbReference>
<comment type="subcellular location">
    <subcellularLocation>
        <location evidence="1 9 10">Cytoplasm</location>
    </subcellularLocation>
</comment>
<keyword evidence="9 10" id="KW-0234">DNA repair</keyword>
<gene>
    <name evidence="9 12" type="primary">recF</name>
    <name evidence="12" type="ORF">KUV50_05045</name>
</gene>
<dbReference type="GO" id="GO:0009432">
    <property type="term" value="P:SOS response"/>
    <property type="evidence" value="ECO:0007669"/>
    <property type="project" value="UniProtKB-UniRule"/>
</dbReference>
<name>A0A953L6B8_9BACT</name>
<dbReference type="PROSITE" id="PS00618">
    <property type="entry name" value="RECF_2"/>
    <property type="match status" value="1"/>
</dbReference>
<dbReference type="InterPro" id="IPR018078">
    <property type="entry name" value="DNA-binding_RecF_CS"/>
</dbReference>
<proteinExistence type="inferred from homology"/>
<dbReference type="Pfam" id="PF02463">
    <property type="entry name" value="SMC_N"/>
    <property type="match status" value="1"/>
</dbReference>
<protein>
    <recommendedName>
        <fullName evidence="3 9">DNA replication and repair protein RecF</fullName>
    </recommendedName>
</protein>
<comment type="function">
    <text evidence="9 10">The RecF protein is involved in DNA metabolism; it is required for DNA replication and normal SOS inducibility. RecF binds preferentially to single-stranded, linear DNA. It also seems to bind ATP.</text>
</comment>
<sequence length="366" mass="42324">MQIERLKVTNFKNYGCGDFEFHPRLNLVLGDNGMGKTNLLDAIYYLAFGKSYYSITDRQLIRFDAADGSDPFFRIEGDTTSSDLFAVTYAPSKGKTIYRNKVEYDRISDHIGEIPLVSVFPEDIYMIRHGSALRRKFVDGTIGQLDRNYLLALVQYNRILKQKNELLKNRRMSWRDKTILLDKYDIELRPRVAKIEAGRIDFVREFDPLFSIYYEKIAQRDHEKAEMIYARSLNSMDIGGELNAARADDVNKGRATKGPHKDDFRLLLNQNKAKQFASQGQQKSLLFALKLAQFAYIKNALKQNPILMLDDFFEKLDHRRIDHVMGLLASEHSGQIFVTDTDADRMIAMAERAHLDYKTIYISGDR</sequence>
<comment type="caution">
    <text evidence="12">The sequence shown here is derived from an EMBL/GenBank/DDBJ whole genome shotgun (WGS) entry which is preliminary data.</text>
</comment>
<dbReference type="GO" id="GO:0000731">
    <property type="term" value="P:DNA synthesis involved in DNA repair"/>
    <property type="evidence" value="ECO:0007669"/>
    <property type="project" value="TreeGrafter"/>
</dbReference>
<keyword evidence="7 9" id="KW-0067">ATP-binding</keyword>
<dbReference type="SUPFAM" id="SSF52540">
    <property type="entry name" value="P-loop containing nucleoside triphosphate hydrolases"/>
    <property type="match status" value="1"/>
</dbReference>
<keyword evidence="6 9" id="KW-0547">Nucleotide-binding</keyword>
<organism evidence="12 13">
    <name type="scientific">Membranihabitans marinus</name>
    <dbReference type="NCBI Taxonomy" id="1227546"/>
    <lineage>
        <taxon>Bacteria</taxon>
        <taxon>Pseudomonadati</taxon>
        <taxon>Bacteroidota</taxon>
        <taxon>Saprospiria</taxon>
        <taxon>Saprospirales</taxon>
        <taxon>Saprospiraceae</taxon>
        <taxon>Membranihabitans</taxon>
    </lineage>
</organism>
<keyword evidence="9 10" id="KW-0227">DNA damage</keyword>
<evidence type="ECO:0000256" key="4">
    <source>
        <dbReference type="ARBA" id="ARBA00022490"/>
    </source>
</evidence>
<evidence type="ECO:0000256" key="7">
    <source>
        <dbReference type="ARBA" id="ARBA00022840"/>
    </source>
</evidence>
<dbReference type="RefSeq" id="WP_222579013.1">
    <property type="nucleotide sequence ID" value="NZ_JAHVHU010000005.1"/>
</dbReference>